<dbReference type="InterPro" id="IPR000595">
    <property type="entry name" value="cNMP-bd_dom"/>
</dbReference>
<dbReference type="AlphaFoldDB" id="A0AAI8G5F2"/>
<proteinExistence type="predicted"/>
<reference evidence="2 3" key="1">
    <citation type="journal article" date="2016" name="J. Zhejiang Univ. Sci. B">
        <title>Antibiotic resistance mechanisms of Myroides sp.</title>
        <authorList>
            <person name="Hu S."/>
            <person name="Yuan S."/>
            <person name="Qu H."/>
            <person name="Jiang T."/>
            <person name="Zhou Y."/>
            <person name="Wang M."/>
            <person name="Ming D."/>
        </authorList>
    </citation>
    <scope>NUCLEOTIDE SEQUENCE [LARGE SCALE GENOMIC DNA]</scope>
    <source>
        <strain evidence="2 3">PR63039</strain>
    </source>
</reference>
<gene>
    <name evidence="2" type="ORF">AS202_11300</name>
</gene>
<name>A0AAI8G5F2_9FLAO</name>
<dbReference type="KEGG" id="mod:AS202_11300"/>
<evidence type="ECO:0000259" key="1">
    <source>
        <dbReference type="PROSITE" id="PS50042"/>
    </source>
</evidence>
<feature type="domain" description="Cyclic nucleotide-binding" evidence="1">
    <location>
        <begin position="5"/>
        <end position="115"/>
    </location>
</feature>
<accession>A0AAI8G5F2</accession>
<dbReference type="SUPFAM" id="SSF51206">
    <property type="entry name" value="cAMP-binding domain-like"/>
    <property type="match status" value="1"/>
</dbReference>
<dbReference type="Proteomes" id="UP000069030">
    <property type="component" value="Chromosome"/>
</dbReference>
<dbReference type="RefSeq" id="WP_058699442.1">
    <property type="nucleotide sequence ID" value="NZ_CP013690.1"/>
</dbReference>
<evidence type="ECO:0000313" key="3">
    <source>
        <dbReference type="Proteomes" id="UP000069030"/>
    </source>
</evidence>
<dbReference type="InterPro" id="IPR018490">
    <property type="entry name" value="cNMP-bd_dom_sf"/>
</dbReference>
<dbReference type="InterPro" id="IPR014710">
    <property type="entry name" value="RmlC-like_jellyroll"/>
</dbReference>
<organism evidence="2 3">
    <name type="scientific">Myroides odoratimimus</name>
    <dbReference type="NCBI Taxonomy" id="76832"/>
    <lineage>
        <taxon>Bacteria</taxon>
        <taxon>Pseudomonadati</taxon>
        <taxon>Bacteroidota</taxon>
        <taxon>Flavobacteriia</taxon>
        <taxon>Flavobacteriales</taxon>
        <taxon>Flavobacteriaceae</taxon>
        <taxon>Myroides</taxon>
    </lineage>
</organism>
<dbReference type="Gene3D" id="2.60.120.10">
    <property type="entry name" value="Jelly Rolls"/>
    <property type="match status" value="1"/>
</dbReference>
<evidence type="ECO:0000313" key="2">
    <source>
        <dbReference type="EMBL" id="ALU26698.1"/>
    </source>
</evidence>
<dbReference type="Pfam" id="PF00027">
    <property type="entry name" value="cNMP_binding"/>
    <property type="match status" value="1"/>
</dbReference>
<protein>
    <submittedName>
        <fullName evidence="2">Cyclic nucleotide-binding protein</fullName>
    </submittedName>
</protein>
<sequence length="190" mass="22365">MFDLLIQHIQEKVHLTTEETVRLEDYFTVKKLRRKQYLLQEGEVCKHMAFVAKGVLKSYVIDEKGVENINFIGWEGWWMADSYSFFTGEKGVLNIDALEEVELLLISKEDYDRIVIDMPVMSNYFRILYERSLANKDRRILSNIAYNAEEKYAQIITCYPDLVNRIPQHLLASYLGLTPETVSRIKKKMK</sequence>
<dbReference type="PROSITE" id="PS50042">
    <property type="entry name" value="CNMP_BINDING_3"/>
    <property type="match status" value="1"/>
</dbReference>
<dbReference type="EMBL" id="CP013690">
    <property type="protein sequence ID" value="ALU26698.1"/>
    <property type="molecule type" value="Genomic_DNA"/>
</dbReference>